<reference evidence="3" key="1">
    <citation type="journal article" date="2015" name="ISME J.">
        <title>Draft Genome Sequence of Streptomyces incarnatus NRRL8089, which Produces the Nucleoside Antibiotic Sinefungin.</title>
        <authorList>
            <person name="Oshima K."/>
            <person name="Hattori M."/>
            <person name="Shimizu H."/>
            <person name="Fukuda K."/>
            <person name="Nemoto M."/>
            <person name="Inagaki K."/>
            <person name="Tamura T."/>
        </authorList>
    </citation>
    <scope>NUCLEOTIDE SEQUENCE</scope>
    <source>
        <strain evidence="3">FACHB-1277</strain>
    </source>
</reference>
<gene>
    <name evidence="3" type="ORF">H6F44_04385</name>
</gene>
<feature type="signal peptide" evidence="2">
    <location>
        <begin position="1"/>
        <end position="29"/>
    </location>
</feature>
<evidence type="ECO:0000256" key="2">
    <source>
        <dbReference type="SAM" id="SignalP"/>
    </source>
</evidence>
<feature type="region of interest" description="Disordered" evidence="1">
    <location>
        <begin position="127"/>
        <end position="153"/>
    </location>
</feature>
<accession>A0A926USS5</accession>
<dbReference type="Gene3D" id="1.20.120.1490">
    <property type="match status" value="1"/>
</dbReference>
<protein>
    <submittedName>
        <fullName evidence="3">Spy/CpxP family protein refolding chaperone</fullName>
    </submittedName>
</protein>
<sequence length="153" mass="17395">MLSNIKKVVAIACVTIAVGAATLPSLALAQSTTPNRTEKMKHRDGVWKKLNLTEAQKTQMKAIRESAMARRQNVLTAEQRAQVEQMRQSGNRDGWSKKNLNLTEAQKQQMRAIHEDSKRQMDNVLTAEQKAQLQAHREQRQSMRESRRSGGMR</sequence>
<reference evidence="3" key="2">
    <citation type="submission" date="2020-08" db="EMBL/GenBank/DDBJ databases">
        <authorList>
            <person name="Chen M."/>
            <person name="Teng W."/>
            <person name="Zhao L."/>
            <person name="Hu C."/>
            <person name="Zhou Y."/>
            <person name="Han B."/>
            <person name="Song L."/>
            <person name="Shu W."/>
        </authorList>
    </citation>
    <scope>NUCLEOTIDE SEQUENCE</scope>
    <source>
        <strain evidence="3">FACHB-1277</strain>
    </source>
</reference>
<keyword evidence="2" id="KW-0732">Signal</keyword>
<evidence type="ECO:0000256" key="1">
    <source>
        <dbReference type="SAM" id="MobiDB-lite"/>
    </source>
</evidence>
<dbReference type="RefSeq" id="WP_190349737.1">
    <property type="nucleotide sequence ID" value="NZ_JACJPY010000008.1"/>
</dbReference>
<dbReference type="AlphaFoldDB" id="A0A926USS5"/>
<dbReference type="PANTHER" id="PTHR38102:SF1">
    <property type="entry name" value="PERIPLASMIC CHAPERONE SPY"/>
    <property type="match status" value="1"/>
</dbReference>
<comment type="caution">
    <text evidence="3">The sequence shown here is derived from an EMBL/GenBank/DDBJ whole genome shotgun (WGS) entry which is preliminary data.</text>
</comment>
<proteinExistence type="predicted"/>
<keyword evidence="4" id="KW-1185">Reference proteome</keyword>
<dbReference type="GO" id="GO:0030288">
    <property type="term" value="C:outer membrane-bounded periplasmic space"/>
    <property type="evidence" value="ECO:0007669"/>
    <property type="project" value="TreeGrafter"/>
</dbReference>
<dbReference type="EMBL" id="JACJPY010000008">
    <property type="protein sequence ID" value="MBD2149365.1"/>
    <property type="molecule type" value="Genomic_DNA"/>
</dbReference>
<feature type="chain" id="PRO_5037979580" evidence="2">
    <location>
        <begin position="30"/>
        <end position="153"/>
    </location>
</feature>
<feature type="compositionally biased region" description="Basic and acidic residues" evidence="1">
    <location>
        <begin position="135"/>
        <end position="153"/>
    </location>
</feature>
<dbReference type="InterPro" id="IPR052211">
    <property type="entry name" value="Cpx_auxiliary_protein"/>
</dbReference>
<evidence type="ECO:0000313" key="3">
    <source>
        <dbReference type="EMBL" id="MBD2149365.1"/>
    </source>
</evidence>
<organism evidence="3 4">
    <name type="scientific">Pseudanabaena cinerea FACHB-1277</name>
    <dbReference type="NCBI Taxonomy" id="2949581"/>
    <lineage>
        <taxon>Bacteria</taxon>
        <taxon>Bacillati</taxon>
        <taxon>Cyanobacteriota</taxon>
        <taxon>Cyanophyceae</taxon>
        <taxon>Pseudanabaenales</taxon>
        <taxon>Pseudanabaenaceae</taxon>
        <taxon>Pseudanabaena</taxon>
        <taxon>Pseudanabaena cinerea</taxon>
    </lineage>
</organism>
<dbReference type="Proteomes" id="UP000631421">
    <property type="component" value="Unassembled WGS sequence"/>
</dbReference>
<feature type="region of interest" description="Disordered" evidence="1">
    <location>
        <begin position="71"/>
        <end position="98"/>
    </location>
</feature>
<dbReference type="GO" id="GO:0051082">
    <property type="term" value="F:unfolded protein binding"/>
    <property type="evidence" value="ECO:0007669"/>
    <property type="project" value="TreeGrafter"/>
</dbReference>
<dbReference type="PANTHER" id="PTHR38102">
    <property type="entry name" value="PERIPLASMIC CHAPERONE SPY"/>
    <property type="match status" value="1"/>
</dbReference>
<evidence type="ECO:0000313" key="4">
    <source>
        <dbReference type="Proteomes" id="UP000631421"/>
    </source>
</evidence>
<name>A0A926USS5_9CYAN</name>